<dbReference type="Proteomes" id="UP001390339">
    <property type="component" value="Unassembled WGS sequence"/>
</dbReference>
<evidence type="ECO:0000256" key="3">
    <source>
        <dbReference type="ARBA" id="ARBA00022989"/>
    </source>
</evidence>
<protein>
    <submittedName>
        <fullName evidence="8">Major facilitator superfamily domain-containing protein</fullName>
    </submittedName>
</protein>
<evidence type="ECO:0000256" key="5">
    <source>
        <dbReference type="SAM" id="MobiDB-lite"/>
    </source>
</evidence>
<evidence type="ECO:0000313" key="9">
    <source>
        <dbReference type="Proteomes" id="UP001390339"/>
    </source>
</evidence>
<evidence type="ECO:0000313" key="8">
    <source>
        <dbReference type="EMBL" id="KAK8868168.1"/>
    </source>
</evidence>
<feature type="transmembrane region" description="Helical" evidence="6">
    <location>
        <begin position="507"/>
        <end position="527"/>
    </location>
</feature>
<gene>
    <name evidence="8" type="ORF">PGQ11_006746</name>
</gene>
<reference evidence="8 9" key="1">
    <citation type="journal article" date="2024" name="IMA Fungus">
        <title>Apiospora arundinis, a panoply of carbohydrate-active enzymes and secondary metabolites.</title>
        <authorList>
            <person name="Sorensen T."/>
            <person name="Petersen C."/>
            <person name="Muurmann A.T."/>
            <person name="Christiansen J.V."/>
            <person name="Brundto M.L."/>
            <person name="Overgaard C.K."/>
            <person name="Boysen A.T."/>
            <person name="Wollenberg R.D."/>
            <person name="Larsen T.O."/>
            <person name="Sorensen J.L."/>
            <person name="Nielsen K.L."/>
            <person name="Sondergaard T.E."/>
        </authorList>
    </citation>
    <scope>NUCLEOTIDE SEQUENCE [LARGE SCALE GENOMIC DNA]</scope>
    <source>
        <strain evidence="8 9">AAU 773</strain>
    </source>
</reference>
<organism evidence="8 9">
    <name type="scientific">Apiospora arundinis</name>
    <dbReference type="NCBI Taxonomy" id="335852"/>
    <lineage>
        <taxon>Eukaryota</taxon>
        <taxon>Fungi</taxon>
        <taxon>Dikarya</taxon>
        <taxon>Ascomycota</taxon>
        <taxon>Pezizomycotina</taxon>
        <taxon>Sordariomycetes</taxon>
        <taxon>Xylariomycetidae</taxon>
        <taxon>Amphisphaeriales</taxon>
        <taxon>Apiosporaceae</taxon>
        <taxon>Apiospora</taxon>
    </lineage>
</organism>
<dbReference type="PANTHER" id="PTHR23514">
    <property type="entry name" value="BYPASS OF STOP CODON PROTEIN 6"/>
    <property type="match status" value="1"/>
</dbReference>
<feature type="transmembrane region" description="Helical" evidence="6">
    <location>
        <begin position="198"/>
        <end position="219"/>
    </location>
</feature>
<dbReference type="SUPFAM" id="SSF103473">
    <property type="entry name" value="MFS general substrate transporter"/>
    <property type="match status" value="1"/>
</dbReference>
<dbReference type="PANTHER" id="PTHR23514:SF6">
    <property type="entry name" value="MAJOR FACILITATOR SUPERFAMILY (MFS) PROFILE DOMAIN-CONTAINING PROTEIN"/>
    <property type="match status" value="1"/>
</dbReference>
<feature type="domain" description="Major facilitator superfamily (MFS) profile" evidence="7">
    <location>
        <begin position="132"/>
        <end position="531"/>
    </location>
</feature>
<dbReference type="InterPro" id="IPR036259">
    <property type="entry name" value="MFS_trans_sf"/>
</dbReference>
<name>A0ABR2ITK4_9PEZI</name>
<accession>A0ABR2ITK4</accession>
<feature type="region of interest" description="Disordered" evidence="5">
    <location>
        <begin position="14"/>
        <end position="111"/>
    </location>
</feature>
<keyword evidence="4 6" id="KW-0472">Membrane</keyword>
<evidence type="ECO:0000256" key="4">
    <source>
        <dbReference type="ARBA" id="ARBA00023136"/>
    </source>
</evidence>
<dbReference type="EMBL" id="JAPCWZ010000004">
    <property type="protein sequence ID" value="KAK8868168.1"/>
    <property type="molecule type" value="Genomic_DNA"/>
</dbReference>
<dbReference type="InterPro" id="IPR011701">
    <property type="entry name" value="MFS"/>
</dbReference>
<keyword evidence="3 6" id="KW-1133">Transmembrane helix</keyword>
<feature type="transmembrane region" description="Helical" evidence="6">
    <location>
        <begin position="225"/>
        <end position="247"/>
    </location>
</feature>
<evidence type="ECO:0000259" key="7">
    <source>
        <dbReference type="PROSITE" id="PS50850"/>
    </source>
</evidence>
<dbReference type="Pfam" id="PF07690">
    <property type="entry name" value="MFS_1"/>
    <property type="match status" value="1"/>
</dbReference>
<feature type="transmembrane region" description="Helical" evidence="6">
    <location>
        <begin position="387"/>
        <end position="407"/>
    </location>
</feature>
<sequence>MDSPMFGALVHVEESAPAFPAAPKRAVSRTYHAKPQQQGDDIELQTTRPRSHRNHSSGPIPRPIDSRDGKAVPAPISNAGDMVDDGGRSGPPSSPPTSPTSISDGSNGAAAGGVDAVEAMQSLSDPPMNRYRMMSICLMQLLGGLNDAAPGALIPYMEKHYNIGYAVVSLIFIGNALGFIMAAPFIDKIRAWLGRAKTLALSQVLMACGYIPMVCTAPFPLVVISFFFIGFGYAMSLAIGNVFCGNLRHGTAMLGAMHGSYGIGGTVGPIIATTIVTVGHTIWSRYYFLTLSLAVVNLFFATWAFWAYERDDVSALPVTTATTTPTVATPAPAVDSSSAMFAAFKSKVVVLGALFIFAYQGAEVSISGWVISFLMTERPSSGVDPSSIGYVTAGFWAGITLGRFLLSPLASRVGLSEKTFVYVLVAGSAVFEALVWWVPNVIGESVALAVVGLLLGPVYPCAASVFTKSLSRREQVSGLGVISAFGSSGGAVAPFTTGMLAQVAGTFVLHPIAIALFAAMTVCWYGIPAVRKRTE</sequence>
<evidence type="ECO:0000256" key="6">
    <source>
        <dbReference type="SAM" id="Phobius"/>
    </source>
</evidence>
<dbReference type="Gene3D" id="1.20.1250.20">
    <property type="entry name" value="MFS general substrate transporter like domains"/>
    <property type="match status" value="2"/>
</dbReference>
<evidence type="ECO:0000256" key="1">
    <source>
        <dbReference type="ARBA" id="ARBA00004141"/>
    </source>
</evidence>
<evidence type="ECO:0000256" key="2">
    <source>
        <dbReference type="ARBA" id="ARBA00022692"/>
    </source>
</evidence>
<feature type="transmembrane region" description="Helical" evidence="6">
    <location>
        <begin position="419"/>
        <end position="439"/>
    </location>
</feature>
<comment type="subcellular location">
    <subcellularLocation>
        <location evidence="1">Membrane</location>
        <topology evidence="1">Multi-pass membrane protein</topology>
    </subcellularLocation>
</comment>
<feature type="transmembrane region" description="Helical" evidence="6">
    <location>
        <begin position="478"/>
        <end position="501"/>
    </location>
</feature>
<feature type="transmembrane region" description="Helical" evidence="6">
    <location>
        <begin position="445"/>
        <end position="466"/>
    </location>
</feature>
<keyword evidence="9" id="KW-1185">Reference proteome</keyword>
<feature type="transmembrane region" description="Helical" evidence="6">
    <location>
        <begin position="259"/>
        <end position="280"/>
    </location>
</feature>
<dbReference type="PROSITE" id="PS50850">
    <property type="entry name" value="MFS"/>
    <property type="match status" value="1"/>
</dbReference>
<feature type="transmembrane region" description="Helical" evidence="6">
    <location>
        <begin position="286"/>
        <end position="308"/>
    </location>
</feature>
<proteinExistence type="predicted"/>
<keyword evidence="2 6" id="KW-0812">Transmembrane</keyword>
<comment type="caution">
    <text evidence="8">The sequence shown here is derived from an EMBL/GenBank/DDBJ whole genome shotgun (WGS) entry which is preliminary data.</text>
</comment>
<dbReference type="InterPro" id="IPR051788">
    <property type="entry name" value="MFS_Transporter"/>
</dbReference>
<feature type="compositionally biased region" description="Polar residues" evidence="5">
    <location>
        <begin position="35"/>
        <end position="48"/>
    </location>
</feature>
<feature type="transmembrane region" description="Helical" evidence="6">
    <location>
        <begin position="348"/>
        <end position="375"/>
    </location>
</feature>
<feature type="compositionally biased region" description="Low complexity" evidence="5">
    <location>
        <begin position="99"/>
        <end position="111"/>
    </location>
</feature>
<feature type="transmembrane region" description="Helical" evidence="6">
    <location>
        <begin position="163"/>
        <end position="186"/>
    </location>
</feature>
<dbReference type="InterPro" id="IPR020846">
    <property type="entry name" value="MFS_dom"/>
</dbReference>